<dbReference type="EMBL" id="AEIJ01001914">
    <property type="status" value="NOT_ANNOTATED_CDS"/>
    <property type="molecule type" value="Genomic_DNA"/>
</dbReference>
<evidence type="ECO:0000313" key="2">
    <source>
        <dbReference type="EnsemblFungi" id="MVLG_07340T0"/>
    </source>
</evidence>
<feature type="non-terminal residue" evidence="1">
    <location>
        <position position="184"/>
    </location>
</feature>
<dbReference type="EnsemblFungi" id="MVLG_07340T0">
    <property type="protein sequence ID" value="MVLG_07340T0"/>
    <property type="gene ID" value="MVLG_07340"/>
</dbReference>
<evidence type="ECO:0000313" key="3">
    <source>
        <dbReference type="Proteomes" id="UP000017200"/>
    </source>
</evidence>
<name>U5HK17_USTV1</name>
<reference evidence="2" key="4">
    <citation type="submission" date="2015-06" db="UniProtKB">
        <authorList>
            <consortium name="EnsemblFungi"/>
        </authorList>
    </citation>
    <scope>IDENTIFICATION</scope>
</reference>
<dbReference type="EMBL" id="GL542683">
    <property type="protein sequence ID" value="KDE02084.1"/>
    <property type="molecule type" value="Genomic_DNA"/>
</dbReference>
<accession>U5HK17</accession>
<organism evidence="1">
    <name type="scientific">Microbotryum lychnidis-dioicae (strain p1A1 Lamole / MvSl-1064)</name>
    <name type="common">Anther smut fungus</name>
    <dbReference type="NCBI Taxonomy" id="683840"/>
    <lineage>
        <taxon>Eukaryota</taxon>
        <taxon>Fungi</taxon>
        <taxon>Dikarya</taxon>
        <taxon>Basidiomycota</taxon>
        <taxon>Pucciniomycotina</taxon>
        <taxon>Microbotryomycetes</taxon>
        <taxon>Microbotryales</taxon>
        <taxon>Microbotryaceae</taxon>
        <taxon>Microbotryum</taxon>
    </lineage>
</organism>
<protein>
    <submittedName>
        <fullName evidence="1 2">Uncharacterized protein</fullName>
    </submittedName>
</protein>
<dbReference type="InParanoid" id="U5HK17"/>
<sequence length="184" mass="20436">MHHKGVASEREKADAYSKVLRTLSPDTSLCFNLPAGVVLPPELAKYAPVIHGVTPEAVQINGNTRFKFVVRCASVEALDKVHEAATKIEWQRSPVQVRKRLAFVKNVVELRFVISPDVDYTTDLLWTKLQGLVAQITAGGHSCSLLQLQQPLHVVQDSYLVARGNYSAIVRFDNDDLFKNQGAQ</sequence>
<reference evidence="3" key="1">
    <citation type="submission" date="2010-11" db="EMBL/GenBank/DDBJ databases">
        <title>The genome sequence of Microbotryum violaceum strain p1A1 Lamole.</title>
        <authorList>
            <person name="Cuomo C."/>
            <person name="Perlin M."/>
            <person name="Young S.K."/>
            <person name="Zeng Q."/>
            <person name="Gargeya S."/>
            <person name="Alvarado L."/>
            <person name="Berlin A."/>
            <person name="Chapman S.B."/>
            <person name="Chen Z."/>
            <person name="Freedman E."/>
            <person name="Gellesch M."/>
            <person name="Goldberg J."/>
            <person name="Griggs A."/>
            <person name="Gujja S."/>
            <person name="Heilman E."/>
            <person name="Heiman D."/>
            <person name="Howarth C."/>
            <person name="Mehta T."/>
            <person name="Neiman D."/>
            <person name="Pearson M."/>
            <person name="Roberts A."/>
            <person name="Saif S."/>
            <person name="Shea T."/>
            <person name="Shenoy N."/>
            <person name="Sisk P."/>
            <person name="Stolte C."/>
            <person name="Sykes S."/>
            <person name="White J."/>
            <person name="Yandava C."/>
            <person name="Haas B."/>
            <person name="Nusbaum C."/>
            <person name="Birren B."/>
        </authorList>
    </citation>
    <scope>NUCLEOTIDE SEQUENCE [LARGE SCALE GENOMIC DNA]</scope>
    <source>
        <strain evidence="3">p1A1 Lamole</strain>
    </source>
</reference>
<evidence type="ECO:0000313" key="1">
    <source>
        <dbReference type="EMBL" id="KDE02084.1"/>
    </source>
</evidence>
<reference evidence="1" key="2">
    <citation type="submission" date="2010-11" db="EMBL/GenBank/DDBJ databases">
        <authorList>
            <consortium name="The Broad Institute Genome Sequencing Platform"/>
            <person name="Earl A."/>
            <person name="Ward D."/>
            <person name="Feldgarden M."/>
            <person name="Gevers D."/>
            <person name="Butler R."/>
            <person name="Young S.K."/>
            <person name="Zeng Q."/>
            <person name="Gargeya S."/>
            <person name="Fitzgerald M."/>
            <person name="Haas B."/>
            <person name="Abouelleil A."/>
            <person name="Alvarado L."/>
            <person name="Arachchi H.M."/>
            <person name="Berlin A."/>
            <person name="Brown A."/>
            <person name="Chapman S.B."/>
            <person name="Chen Z."/>
            <person name="Dunbar C."/>
            <person name="Freedman E."/>
            <person name="Gearin G."/>
            <person name="Gellesch M."/>
            <person name="Goldberg J."/>
            <person name="Griggs A."/>
            <person name="Gujja S."/>
            <person name="Heilman E."/>
            <person name="Heiman D."/>
            <person name="Howarth C."/>
            <person name="Larson L."/>
            <person name="Lui A."/>
            <person name="MacDonald P.J.P."/>
            <person name="Mehta T."/>
            <person name="Montmayeur A."/>
            <person name="Murphy C."/>
            <person name="Neiman D."/>
            <person name="Pearson M."/>
            <person name="Priest M."/>
            <person name="Roberts A."/>
            <person name="Saif S."/>
            <person name="Shea T."/>
            <person name="Shenoy N."/>
            <person name="Sisk P."/>
            <person name="Stolte C."/>
            <person name="Sykes S."/>
            <person name="White J."/>
            <person name="Yandava C."/>
            <person name="Wortman J."/>
            <person name="Nusbaum C."/>
            <person name="Birren B."/>
        </authorList>
    </citation>
    <scope>NUCLEOTIDE SEQUENCE</scope>
    <source>
        <strain evidence="1">P1A1 Lamole</strain>
    </source>
</reference>
<dbReference type="AlphaFoldDB" id="U5HK17"/>
<keyword evidence="3" id="KW-1185">Reference proteome</keyword>
<dbReference type="HOGENOM" id="CLU_1471685_0_0_1"/>
<gene>
    <name evidence="1" type="ORF">MVLG_07340</name>
</gene>
<dbReference type="STRING" id="683840.U5HK17"/>
<reference evidence="1 3" key="3">
    <citation type="journal article" date="2015" name="BMC Genomics">
        <title>Sex and parasites: genomic and transcriptomic analysis of Microbotryum lychnidis-dioicae, the biotrophic and plant-castrating anther smut fungus.</title>
        <authorList>
            <person name="Perlin M.H."/>
            <person name="Amselem J."/>
            <person name="Fontanillas E."/>
            <person name="Toh S.S."/>
            <person name="Chen Z."/>
            <person name="Goldberg J."/>
            <person name="Duplessis S."/>
            <person name="Henrissat B."/>
            <person name="Young S."/>
            <person name="Zeng Q."/>
            <person name="Aguileta G."/>
            <person name="Petit E."/>
            <person name="Badouin H."/>
            <person name="Andrews J."/>
            <person name="Razeeq D."/>
            <person name="Gabaldon T."/>
            <person name="Quesneville H."/>
            <person name="Giraud T."/>
            <person name="Hood M.E."/>
            <person name="Schultz D.J."/>
            <person name="Cuomo C.A."/>
        </authorList>
    </citation>
    <scope>NUCLEOTIDE SEQUENCE [LARGE SCALE GENOMIC DNA]</scope>
    <source>
        <strain evidence="3">p1A1 Lamole</strain>
        <strain evidence="1">P1A1 Lamole</strain>
    </source>
</reference>
<proteinExistence type="predicted"/>
<dbReference type="Proteomes" id="UP000017200">
    <property type="component" value="Unassembled WGS sequence"/>
</dbReference>